<feature type="region of interest" description="Disordered" evidence="1">
    <location>
        <begin position="70"/>
        <end position="149"/>
    </location>
</feature>
<dbReference type="Proteomes" id="UP000198228">
    <property type="component" value="Chromosome I"/>
</dbReference>
<feature type="compositionally biased region" description="Basic and acidic residues" evidence="1">
    <location>
        <begin position="265"/>
        <end position="277"/>
    </location>
</feature>
<feature type="region of interest" description="Disordered" evidence="1">
    <location>
        <begin position="259"/>
        <end position="305"/>
    </location>
</feature>
<name>A0A1C4ZT79_9ACTN</name>
<dbReference type="AlphaFoldDB" id="A0A1C4ZT79"/>
<gene>
    <name evidence="2" type="ORF">GA0074696_4853</name>
</gene>
<feature type="region of interest" description="Disordered" evidence="1">
    <location>
        <begin position="162"/>
        <end position="183"/>
    </location>
</feature>
<organism evidence="2 3">
    <name type="scientific">Micromonospora purpureochromogenes</name>
    <dbReference type="NCBI Taxonomy" id="47872"/>
    <lineage>
        <taxon>Bacteria</taxon>
        <taxon>Bacillati</taxon>
        <taxon>Actinomycetota</taxon>
        <taxon>Actinomycetes</taxon>
        <taxon>Micromonosporales</taxon>
        <taxon>Micromonosporaceae</taxon>
        <taxon>Micromonospora</taxon>
    </lineage>
</organism>
<proteinExistence type="predicted"/>
<dbReference type="EMBL" id="LT607410">
    <property type="protein sequence ID" value="SCF36170.1"/>
    <property type="molecule type" value="Genomic_DNA"/>
</dbReference>
<feature type="compositionally biased region" description="Polar residues" evidence="1">
    <location>
        <begin position="117"/>
        <end position="127"/>
    </location>
</feature>
<feature type="compositionally biased region" description="Low complexity" evidence="1">
    <location>
        <begin position="169"/>
        <end position="181"/>
    </location>
</feature>
<evidence type="ECO:0000313" key="2">
    <source>
        <dbReference type="EMBL" id="SCF36170.1"/>
    </source>
</evidence>
<evidence type="ECO:0000256" key="1">
    <source>
        <dbReference type="SAM" id="MobiDB-lite"/>
    </source>
</evidence>
<accession>A0A1C4ZT79</accession>
<protein>
    <submittedName>
        <fullName evidence="2">Uncharacterized protein</fullName>
    </submittedName>
</protein>
<reference evidence="2 3" key="1">
    <citation type="submission" date="2016-06" db="EMBL/GenBank/DDBJ databases">
        <authorList>
            <person name="Kjaerup R.B."/>
            <person name="Dalgaard T.S."/>
            <person name="Juul-Madsen H.R."/>
        </authorList>
    </citation>
    <scope>NUCLEOTIDE SEQUENCE [LARGE SCALE GENOMIC DNA]</scope>
    <source>
        <strain evidence="2 3">DSM 43821</strain>
    </source>
</reference>
<evidence type="ECO:0000313" key="3">
    <source>
        <dbReference type="Proteomes" id="UP000198228"/>
    </source>
</evidence>
<sequence>MSVHTGSITRRGHLRKRCLAPRRDGGRWADRPARPVVLVENLGVVRVVPDAGGRAGRPHPRDRLTSEKRLEARSGARTSARACVSRHGEPPARGTDGDALQSRCARSADVRMPCGRQSRQAARSNKVTAGRTGWAQCRRRRPAGRGGAAECRSVPLGAVLRRSVPPGCSQPAPQSRAARPAATDRLAHPLVAQDPRPCGRRTGVTGPLYCDAGARHPAAPDPGGIDVGEPIAPHTLREPVRIANQRSYLRIKSAISGARGSVRADTLHRAEGRGPKDRHSRAARGSRPPRAPAPALPSKRQPPTFQRIRFAAYAVRRTGFTPAATASPRASNASTAAITA</sequence>